<keyword evidence="2" id="KW-0812">Transmembrane</keyword>
<evidence type="ECO:0000313" key="4">
    <source>
        <dbReference type="WBParaSite" id="MhA1_Contig2134.frz3.gene13"/>
    </source>
</evidence>
<dbReference type="GO" id="GO:0016558">
    <property type="term" value="P:protein import into peroxisome matrix"/>
    <property type="evidence" value="ECO:0007669"/>
    <property type="project" value="InterPro"/>
</dbReference>
<dbReference type="WBParaSite" id="MhA1_Contig2134.frz3.gene13">
    <property type="protein sequence ID" value="MhA1_Contig2134.frz3.gene13"/>
    <property type="gene ID" value="MhA1_Contig2134.frz3.gene13"/>
</dbReference>
<feature type="transmembrane region" description="Helical" evidence="2">
    <location>
        <begin position="93"/>
        <end position="111"/>
    </location>
</feature>
<keyword evidence="2" id="KW-1133">Transmembrane helix</keyword>
<accession>A0A1I8BED3</accession>
<dbReference type="Gene3D" id="3.30.40.10">
    <property type="entry name" value="Zinc/RING finger domain, C3HC4 (zinc finger)"/>
    <property type="match status" value="1"/>
</dbReference>
<feature type="transmembrane region" description="Helical" evidence="2">
    <location>
        <begin position="155"/>
        <end position="181"/>
    </location>
</feature>
<protein>
    <recommendedName>
        <fullName evidence="1">Peroxisome assembly protein 12</fullName>
    </recommendedName>
</protein>
<keyword evidence="3" id="KW-1185">Reference proteome</keyword>
<name>A0A1I8BED3_MELHA</name>
<dbReference type="GO" id="GO:0005778">
    <property type="term" value="C:peroxisomal membrane"/>
    <property type="evidence" value="ECO:0007669"/>
    <property type="project" value="UniProtKB-SubCell"/>
</dbReference>
<organism evidence="3 4">
    <name type="scientific">Meloidogyne hapla</name>
    <name type="common">Root-knot nematode worm</name>
    <dbReference type="NCBI Taxonomy" id="6305"/>
    <lineage>
        <taxon>Eukaryota</taxon>
        <taxon>Metazoa</taxon>
        <taxon>Ecdysozoa</taxon>
        <taxon>Nematoda</taxon>
        <taxon>Chromadorea</taxon>
        <taxon>Rhabditida</taxon>
        <taxon>Tylenchina</taxon>
        <taxon>Tylenchomorpha</taxon>
        <taxon>Tylenchoidea</taxon>
        <taxon>Meloidogynidae</taxon>
        <taxon>Meloidogyninae</taxon>
        <taxon>Meloidogyne</taxon>
    </lineage>
</organism>
<proteinExistence type="predicted"/>
<dbReference type="InterPro" id="IPR017375">
    <property type="entry name" value="PEX12"/>
</dbReference>
<dbReference type="Proteomes" id="UP000095281">
    <property type="component" value="Unplaced"/>
</dbReference>
<dbReference type="OMA" id="SFLARCW"/>
<reference evidence="4" key="1">
    <citation type="submission" date="2016-11" db="UniProtKB">
        <authorList>
            <consortium name="WormBaseParasite"/>
        </authorList>
    </citation>
    <scope>IDENTIFICATION</scope>
</reference>
<dbReference type="PANTHER" id="PTHR12888">
    <property type="entry name" value="PEROXISOME ASSEMBLY PROTEIN 12 PEROXIN-12"/>
    <property type="match status" value="1"/>
</dbReference>
<evidence type="ECO:0000256" key="2">
    <source>
        <dbReference type="SAM" id="Phobius"/>
    </source>
</evidence>
<dbReference type="SUPFAM" id="SSF57850">
    <property type="entry name" value="RING/U-box"/>
    <property type="match status" value="1"/>
</dbReference>
<dbReference type="GO" id="GO:0004842">
    <property type="term" value="F:ubiquitin-protein transferase activity"/>
    <property type="evidence" value="ECO:0007669"/>
    <property type="project" value="TreeGrafter"/>
</dbReference>
<keyword evidence="2" id="KW-0472">Membrane</keyword>
<dbReference type="GO" id="GO:0008270">
    <property type="term" value="F:zinc ion binding"/>
    <property type="evidence" value="ECO:0007669"/>
    <property type="project" value="UniProtKB-KW"/>
</dbReference>
<dbReference type="AlphaFoldDB" id="A0A1I8BED3"/>
<dbReference type="CDD" id="cd16451">
    <property type="entry name" value="mRING_PEX12"/>
    <property type="match status" value="1"/>
</dbReference>
<dbReference type="InterPro" id="IPR013083">
    <property type="entry name" value="Znf_RING/FYVE/PHD"/>
</dbReference>
<evidence type="ECO:0000256" key="1">
    <source>
        <dbReference type="ARBA" id="ARBA00018980"/>
    </source>
</evidence>
<sequence length="275" mass="31503">MNNSNDGTITVLSTNRQSNKNDASLPSIFDYMAQDSLRTQLKPGILAAIKVVLPFIAERITKLYANIKNNSFGLNNIFGWRRLLLSLFPHLRAFHYFSIILFQIGYTFSFIKIPSLLLLISGVRLEILNSDDFARIELNNGRKNTLSFLARCWRLLFWLPSTIGRILSLALFLIQFLEIFYKDELGIELSKIINGNNNLINFNEFPINKLPIDQQSLCRAGKCPICRQKRNDEAVLSISGYIFCYSCIYKFIILNGRCPVTSLPATTNEIIKIYR</sequence>
<dbReference type="GO" id="GO:0006513">
    <property type="term" value="P:protein monoubiquitination"/>
    <property type="evidence" value="ECO:0007669"/>
    <property type="project" value="TreeGrafter"/>
</dbReference>
<dbReference type="PANTHER" id="PTHR12888:SF0">
    <property type="entry name" value="PEROXISOME ASSEMBLY PROTEIN 12"/>
    <property type="match status" value="1"/>
</dbReference>
<evidence type="ECO:0000313" key="3">
    <source>
        <dbReference type="Proteomes" id="UP000095281"/>
    </source>
</evidence>
<dbReference type="GO" id="GO:1990429">
    <property type="term" value="C:peroxisomal importomer complex"/>
    <property type="evidence" value="ECO:0007669"/>
    <property type="project" value="TreeGrafter"/>
</dbReference>